<name>A0A381QAZ0_9ZZZZ</name>
<accession>A0A381QAZ0</accession>
<dbReference type="PANTHER" id="PTHR30189">
    <property type="entry name" value="LPS-ASSEMBLY PROTEIN"/>
    <property type="match status" value="1"/>
</dbReference>
<reference evidence="2" key="1">
    <citation type="submission" date="2018-05" db="EMBL/GenBank/DDBJ databases">
        <authorList>
            <person name="Lanie J.A."/>
            <person name="Ng W.-L."/>
            <person name="Kazmierczak K.M."/>
            <person name="Andrzejewski T.M."/>
            <person name="Davidsen T.M."/>
            <person name="Wayne K.J."/>
            <person name="Tettelin H."/>
            <person name="Glass J.I."/>
            <person name="Rusch D."/>
            <person name="Podicherti R."/>
            <person name="Tsui H.-C.T."/>
            <person name="Winkler M.E."/>
        </authorList>
    </citation>
    <scope>NUCLEOTIDE SEQUENCE</scope>
</reference>
<dbReference type="AlphaFoldDB" id="A0A381QAZ0"/>
<dbReference type="GO" id="GO:0015920">
    <property type="term" value="P:lipopolysaccharide transport"/>
    <property type="evidence" value="ECO:0007669"/>
    <property type="project" value="InterPro"/>
</dbReference>
<dbReference type="GO" id="GO:1990351">
    <property type="term" value="C:transporter complex"/>
    <property type="evidence" value="ECO:0007669"/>
    <property type="project" value="TreeGrafter"/>
</dbReference>
<dbReference type="PANTHER" id="PTHR30189:SF1">
    <property type="entry name" value="LPS-ASSEMBLY PROTEIN LPTD"/>
    <property type="match status" value="1"/>
</dbReference>
<protein>
    <recommendedName>
        <fullName evidence="1">LptD C-terminal domain-containing protein</fullName>
    </recommendedName>
</protein>
<dbReference type="HAMAP" id="MF_01411">
    <property type="entry name" value="LPS_assembly_LptD"/>
    <property type="match status" value="1"/>
</dbReference>
<sequence>MGLSIGIMADGLASTFWVHRDDLLQVGADIPAYCDGAYREPKLFLEEDGRSIGGQIRAHADSVVYRDQGDSLLTGNVRLVEDGRRIHTELAILDRDANRVSIPNGATFFEPGIVIEAARGEMTLSDDRAVMEATEFVLFEPEIRGQADRIERIGSKLVLEGTSLTRCQPGRGAWAFRAKTLEMDENAVFAVAHKAKIDIFGVPVVAVPRFRFPARDARVSGFLFPAVGYGSDDGVDIGLPYYLNLAPNYDATLTPRLVTERGVEAAMEFRHKSRWTESGINASILPSDDQYNGNWTREDFLRNGVAGTFDPADRWMLGIKHHGRVGRFRTHVDYSAVSDLDYYSDLGNDIESTSRYALERRAELGYLGSDLTARLRLQRFQLLETRPRPYQRIPEFEASYSRHVGRVSLSVDAAWARFDLDRAADGLTDGIRGDRIHLEPEIRFPMSRSWGFLNLTGRVRHTEYDLRGVRLDGGSRKNRTLGMASADAGLMFDRETRFRGTEVVQTLEPRLFYLYQEYENQDDLPRFDSGPLAFRYPQLFQTNRYAGLDRIIDANQIAVGVTSRVMGSRDGREYVRLNIGSIVHFSDRRTTLFGEPTTYETAASSEIVGSSRVRFSPRASTRAHIAWNPTDNSVGEAGLSFDFRRNTRQVYHLGYRRFVSQDIEQTDLGLYWKLSPHWYVFGRWNRDWRHGRNVDSFAGLEYVNCCLQIRAMWRNYVVVRDNQRLSDAQREQGVLIQMVFKGLAGFGGRVESLLSNGIRGYGKENGYNDGMFF</sequence>
<dbReference type="InterPro" id="IPR007543">
    <property type="entry name" value="LptD_C"/>
</dbReference>
<dbReference type="InterPro" id="IPR050218">
    <property type="entry name" value="LptD"/>
</dbReference>
<evidence type="ECO:0000313" key="2">
    <source>
        <dbReference type="EMBL" id="SUZ76148.1"/>
    </source>
</evidence>
<dbReference type="GO" id="GO:0043165">
    <property type="term" value="P:Gram-negative-bacterium-type cell outer membrane assembly"/>
    <property type="evidence" value="ECO:0007669"/>
    <property type="project" value="InterPro"/>
</dbReference>
<dbReference type="Pfam" id="PF04453">
    <property type="entry name" value="LptD"/>
    <property type="match status" value="1"/>
</dbReference>
<proteinExistence type="inferred from homology"/>
<dbReference type="GO" id="GO:0009279">
    <property type="term" value="C:cell outer membrane"/>
    <property type="evidence" value="ECO:0007669"/>
    <property type="project" value="InterPro"/>
</dbReference>
<dbReference type="EMBL" id="UINC01001267">
    <property type="protein sequence ID" value="SUZ76148.1"/>
    <property type="molecule type" value="Genomic_DNA"/>
</dbReference>
<organism evidence="2">
    <name type="scientific">marine metagenome</name>
    <dbReference type="NCBI Taxonomy" id="408172"/>
    <lineage>
        <taxon>unclassified sequences</taxon>
        <taxon>metagenomes</taxon>
        <taxon>ecological metagenomes</taxon>
    </lineage>
</organism>
<gene>
    <name evidence="2" type="ORF">METZ01_LOCUS29002</name>
</gene>
<dbReference type="InterPro" id="IPR020889">
    <property type="entry name" value="LipoPS_assembly_LptD"/>
</dbReference>
<evidence type="ECO:0000259" key="1">
    <source>
        <dbReference type="Pfam" id="PF04453"/>
    </source>
</evidence>
<feature type="domain" description="LptD C-terminal" evidence="1">
    <location>
        <begin position="313"/>
        <end position="678"/>
    </location>
</feature>